<evidence type="ECO:0000256" key="2">
    <source>
        <dbReference type="ARBA" id="ARBA00022692"/>
    </source>
</evidence>
<dbReference type="Proteomes" id="UP000575469">
    <property type="component" value="Unassembled WGS sequence"/>
</dbReference>
<evidence type="ECO:0000256" key="3">
    <source>
        <dbReference type="ARBA" id="ARBA00022989"/>
    </source>
</evidence>
<feature type="transmembrane region" description="Helical" evidence="5">
    <location>
        <begin position="437"/>
        <end position="456"/>
    </location>
</feature>
<evidence type="ECO:0000256" key="1">
    <source>
        <dbReference type="ARBA" id="ARBA00004141"/>
    </source>
</evidence>
<accession>A0A848NSJ5</accession>
<feature type="transmembrane region" description="Helical" evidence="5">
    <location>
        <begin position="114"/>
        <end position="135"/>
    </location>
</feature>
<comment type="caution">
    <text evidence="7">The sequence shown here is derived from an EMBL/GenBank/DDBJ whole genome shotgun (WGS) entry which is preliminary data.</text>
</comment>
<feature type="transmembrane region" description="Helical" evidence="5">
    <location>
        <begin position="370"/>
        <end position="394"/>
    </location>
</feature>
<gene>
    <name evidence="7" type="ORF">HGR00_09140</name>
</gene>
<comment type="subcellular location">
    <subcellularLocation>
        <location evidence="1">Membrane</location>
        <topology evidence="1">Multi-pass membrane protein</topology>
    </subcellularLocation>
</comment>
<evidence type="ECO:0000313" key="7">
    <source>
        <dbReference type="EMBL" id="NMV38072.1"/>
    </source>
</evidence>
<feature type="transmembrane region" description="Helical" evidence="5">
    <location>
        <begin position="406"/>
        <end position="431"/>
    </location>
</feature>
<evidence type="ECO:0000313" key="8">
    <source>
        <dbReference type="Proteomes" id="UP000575469"/>
    </source>
</evidence>
<proteinExistence type="predicted"/>
<name>A0A848NSJ5_9RALS</name>
<dbReference type="InterPro" id="IPR020846">
    <property type="entry name" value="MFS_dom"/>
</dbReference>
<dbReference type="InterPro" id="IPR036259">
    <property type="entry name" value="MFS_trans_sf"/>
</dbReference>
<dbReference type="Pfam" id="PF07690">
    <property type="entry name" value="MFS_1"/>
    <property type="match status" value="1"/>
</dbReference>
<dbReference type="PANTHER" id="PTHR23508:SF10">
    <property type="entry name" value="CARBOXYLIC ACID TRANSPORTER PROTEIN HOMOLOG"/>
    <property type="match status" value="1"/>
</dbReference>
<feature type="transmembrane region" description="Helical" evidence="5">
    <location>
        <begin position="174"/>
        <end position="192"/>
    </location>
</feature>
<feature type="transmembrane region" description="Helical" evidence="5">
    <location>
        <begin position="283"/>
        <end position="304"/>
    </location>
</feature>
<dbReference type="PROSITE" id="PS50850">
    <property type="entry name" value="MFS"/>
    <property type="match status" value="1"/>
</dbReference>
<dbReference type="SUPFAM" id="SSF103473">
    <property type="entry name" value="MFS general substrate transporter"/>
    <property type="match status" value="1"/>
</dbReference>
<dbReference type="AlphaFoldDB" id="A0A848NSJ5"/>
<keyword evidence="4 5" id="KW-0472">Membrane</keyword>
<organism evidence="7 8">
    <name type="scientific">Ralstonia insidiosa</name>
    <dbReference type="NCBI Taxonomy" id="190721"/>
    <lineage>
        <taxon>Bacteria</taxon>
        <taxon>Pseudomonadati</taxon>
        <taxon>Pseudomonadota</taxon>
        <taxon>Betaproteobacteria</taxon>
        <taxon>Burkholderiales</taxon>
        <taxon>Burkholderiaceae</taxon>
        <taxon>Ralstonia</taxon>
    </lineage>
</organism>
<feature type="transmembrane region" description="Helical" evidence="5">
    <location>
        <begin position="310"/>
        <end position="336"/>
    </location>
</feature>
<sequence length="488" mass="51678">MPGRKSRRCAGLFGPTHKKIHRNNNRRRPVKHDLSKAIDQARLGPFQIGIIALCYVIVMIDGYDLAVMGAALPSIISDMKMDPSLGGMIASCALIGMMLGAIFLGALADRIGRVPTIILCVLAFSVFTAATGLAHDPLSFAALRLLAGLGLGGVLPCIMATLADYSPKRLRSRLTTITLTGYALGGVLAAMLGKHFLAEFGWRFVFFVAAAPILLIPAIRKWMPEAPALLQKRGDTASLHAIAQRLAPPQSVSHVDEVYIPLPAHQDKAPVARLFRENRGFSTLMLGLCYFAGLFMLYALNSWLPKLIVLAGYSLGTALSLLALMHTGGIFGSIAGGWLADLFGLKRVMAIMLFCGSAATALAAQHLPLWLLSTAIFVIGTTVSAGQGMAYAYASQFYPTDMRSTGVGVATGIGRLGGIAAPITIGLLISQHVTHQSVFYVIVAFGLVQTIATLLIDDRVADFASAGTTPAPSMTPLPAHSVADGVEN</sequence>
<dbReference type="EMBL" id="JABBZM010000007">
    <property type="protein sequence ID" value="NMV38072.1"/>
    <property type="molecule type" value="Genomic_DNA"/>
</dbReference>
<keyword evidence="2 5" id="KW-0812">Transmembrane</keyword>
<dbReference type="PANTHER" id="PTHR23508">
    <property type="entry name" value="CARBOXYLIC ACID TRANSPORTER PROTEIN HOMOLOG"/>
    <property type="match status" value="1"/>
</dbReference>
<evidence type="ECO:0000256" key="5">
    <source>
        <dbReference type="SAM" id="Phobius"/>
    </source>
</evidence>
<protein>
    <submittedName>
        <fullName evidence="7">MFS transporter</fullName>
    </submittedName>
</protein>
<dbReference type="Gene3D" id="1.20.1250.20">
    <property type="entry name" value="MFS general substrate transporter like domains"/>
    <property type="match status" value="1"/>
</dbReference>
<evidence type="ECO:0000259" key="6">
    <source>
        <dbReference type="PROSITE" id="PS50850"/>
    </source>
</evidence>
<dbReference type="CDD" id="cd17365">
    <property type="entry name" value="MFS_PcaK_like"/>
    <property type="match status" value="1"/>
</dbReference>
<keyword evidence="3 5" id="KW-1133">Transmembrane helix</keyword>
<feature type="transmembrane region" description="Helical" evidence="5">
    <location>
        <begin position="50"/>
        <end position="76"/>
    </location>
</feature>
<feature type="transmembrane region" description="Helical" evidence="5">
    <location>
        <begin position="88"/>
        <end position="107"/>
    </location>
</feature>
<feature type="domain" description="Major facilitator superfamily (MFS) profile" evidence="6">
    <location>
        <begin position="50"/>
        <end position="461"/>
    </location>
</feature>
<dbReference type="GO" id="GO:0005886">
    <property type="term" value="C:plasma membrane"/>
    <property type="evidence" value="ECO:0007669"/>
    <property type="project" value="TreeGrafter"/>
</dbReference>
<dbReference type="InterPro" id="IPR011701">
    <property type="entry name" value="MFS"/>
</dbReference>
<evidence type="ECO:0000256" key="4">
    <source>
        <dbReference type="ARBA" id="ARBA00023136"/>
    </source>
</evidence>
<dbReference type="GO" id="GO:0046943">
    <property type="term" value="F:carboxylic acid transmembrane transporter activity"/>
    <property type="evidence" value="ECO:0007669"/>
    <property type="project" value="TreeGrafter"/>
</dbReference>
<feature type="transmembrane region" description="Helical" evidence="5">
    <location>
        <begin position="141"/>
        <end position="162"/>
    </location>
</feature>
<feature type="transmembrane region" description="Helical" evidence="5">
    <location>
        <begin position="204"/>
        <end position="223"/>
    </location>
</feature>
<reference evidence="7 8" key="1">
    <citation type="submission" date="2020-04" db="EMBL/GenBank/DDBJ databases">
        <title>Ralstonia insidiosa genome sequencing and assembly.</title>
        <authorList>
            <person name="Martins R.C.R."/>
            <person name="Perdigao-Neto L.V."/>
            <person name="Levin A.S.S."/>
            <person name="Costa S.F."/>
        </authorList>
    </citation>
    <scope>NUCLEOTIDE SEQUENCE [LARGE SCALE GENOMIC DNA]</scope>
    <source>
        <strain evidence="7 8">5047</strain>
    </source>
</reference>